<protein>
    <recommendedName>
        <fullName evidence="1">HTH luxR-type domain-containing protein</fullName>
    </recommendedName>
</protein>
<dbReference type="EMBL" id="JOKJ01000023">
    <property type="protein sequence ID" value="KEQ04793.1"/>
    <property type="molecule type" value="Genomic_DNA"/>
</dbReference>
<dbReference type="Proteomes" id="UP000052167">
    <property type="component" value="Unassembled WGS sequence"/>
</dbReference>
<dbReference type="InterPro" id="IPR000792">
    <property type="entry name" value="Tscrpt_reg_LuxR_C"/>
</dbReference>
<organism evidence="2 3">
    <name type="scientific">Pseudorhizobium pelagicum</name>
    <dbReference type="NCBI Taxonomy" id="1509405"/>
    <lineage>
        <taxon>Bacteria</taxon>
        <taxon>Pseudomonadati</taxon>
        <taxon>Pseudomonadota</taxon>
        <taxon>Alphaproteobacteria</taxon>
        <taxon>Hyphomicrobiales</taxon>
        <taxon>Rhizobiaceae</taxon>
        <taxon>Rhizobium/Agrobacterium group</taxon>
        <taxon>Pseudorhizobium</taxon>
    </lineage>
</organism>
<evidence type="ECO:0000313" key="2">
    <source>
        <dbReference type="EMBL" id="KEQ04793.1"/>
    </source>
</evidence>
<dbReference type="GO" id="GO:0006355">
    <property type="term" value="P:regulation of DNA-templated transcription"/>
    <property type="evidence" value="ECO:0007669"/>
    <property type="project" value="InterPro"/>
</dbReference>
<reference evidence="2 3" key="1">
    <citation type="submission" date="2014-06" db="EMBL/GenBank/DDBJ databases">
        <title>Rhizobium pelagicum/R2-400B4.</title>
        <authorList>
            <person name="Kimes N.E."/>
            <person name="Lopez-Perez M."/>
        </authorList>
    </citation>
    <scope>NUCLEOTIDE SEQUENCE [LARGE SCALE GENOMIC DNA]</scope>
    <source>
        <strain evidence="2 3">R2-400B4</strain>
    </source>
</reference>
<name>A0A922NYR4_9HYPH</name>
<sequence length="216" mass="23576">MELVMLETRRSLINSLQIASYVRDTADTGAAKSALTAVVRATAFVTDQDLRPLEANQAAVDAFRSGRPVSCRQGTVRFAQSSFTTRVLHLLRTSPADLAGKLLMRLGDEQWVVSVNQLPRTDGSGLIRGRRQFLIQIHKLAIESEDLDDGLLVSAYGLTPSEVRLCRALAAGAMLPDAAVLVQISYENARQKLKSIFRKVGVSSQADLKSLLRLIA</sequence>
<gene>
    <name evidence="2" type="ORF">GV68_12480</name>
</gene>
<dbReference type="InterPro" id="IPR016032">
    <property type="entry name" value="Sig_transdc_resp-reg_C-effctor"/>
</dbReference>
<keyword evidence="3" id="KW-1185">Reference proteome</keyword>
<evidence type="ECO:0000313" key="3">
    <source>
        <dbReference type="Proteomes" id="UP000052167"/>
    </source>
</evidence>
<feature type="domain" description="HTH luxR-type" evidence="1">
    <location>
        <begin position="155"/>
        <end position="212"/>
    </location>
</feature>
<accession>A0A922NYR4</accession>
<dbReference type="SUPFAM" id="SSF46894">
    <property type="entry name" value="C-terminal effector domain of the bipartite response regulators"/>
    <property type="match status" value="1"/>
</dbReference>
<proteinExistence type="predicted"/>
<dbReference type="AlphaFoldDB" id="A0A922NYR4"/>
<dbReference type="GO" id="GO:0003677">
    <property type="term" value="F:DNA binding"/>
    <property type="evidence" value="ECO:0007669"/>
    <property type="project" value="InterPro"/>
</dbReference>
<dbReference type="SMART" id="SM00421">
    <property type="entry name" value="HTH_LUXR"/>
    <property type="match status" value="1"/>
</dbReference>
<evidence type="ECO:0000259" key="1">
    <source>
        <dbReference type="SMART" id="SM00421"/>
    </source>
</evidence>
<comment type="caution">
    <text evidence="2">The sequence shown here is derived from an EMBL/GenBank/DDBJ whole genome shotgun (WGS) entry which is preliminary data.</text>
</comment>